<evidence type="ECO:0000256" key="10">
    <source>
        <dbReference type="ARBA" id="ARBA00048679"/>
    </source>
</evidence>
<dbReference type="SUPFAM" id="SSF56112">
    <property type="entry name" value="Protein kinase-like (PK-like)"/>
    <property type="match status" value="1"/>
</dbReference>
<dbReference type="PROSITE" id="PS50011">
    <property type="entry name" value="PROTEIN_KINASE_DOM"/>
    <property type="match status" value="1"/>
</dbReference>
<dbReference type="Proteomes" id="UP000663836">
    <property type="component" value="Unassembled WGS sequence"/>
</dbReference>
<keyword evidence="6 11" id="KW-0547">Nucleotide-binding</keyword>
<keyword evidence="7" id="KW-0418">Kinase</keyword>
<dbReference type="PROSITE" id="PS00108">
    <property type="entry name" value="PROTEIN_KINASE_ST"/>
    <property type="match status" value="1"/>
</dbReference>
<evidence type="ECO:0000256" key="6">
    <source>
        <dbReference type="ARBA" id="ARBA00022741"/>
    </source>
</evidence>
<comment type="catalytic activity">
    <reaction evidence="9">
        <text>L-threonyl-[protein] + ATP = O-phospho-L-threonyl-[protein] + ADP + H(+)</text>
        <dbReference type="Rhea" id="RHEA:46608"/>
        <dbReference type="Rhea" id="RHEA-COMP:11060"/>
        <dbReference type="Rhea" id="RHEA-COMP:11605"/>
        <dbReference type="ChEBI" id="CHEBI:15378"/>
        <dbReference type="ChEBI" id="CHEBI:30013"/>
        <dbReference type="ChEBI" id="CHEBI:30616"/>
        <dbReference type="ChEBI" id="CHEBI:61977"/>
        <dbReference type="ChEBI" id="CHEBI:456216"/>
        <dbReference type="EC" id="2.7.11.1"/>
    </reaction>
</comment>
<dbReference type="InterPro" id="IPR000719">
    <property type="entry name" value="Prot_kinase_dom"/>
</dbReference>
<evidence type="ECO:0000256" key="8">
    <source>
        <dbReference type="ARBA" id="ARBA00022840"/>
    </source>
</evidence>
<keyword evidence="4" id="KW-0597">Phosphoprotein</keyword>
<protein>
    <recommendedName>
        <fullName evidence="2">non-specific serine/threonine protein kinase</fullName>
        <ecNumber evidence="2">2.7.11.1</ecNumber>
    </recommendedName>
</protein>
<dbReference type="EC" id="2.7.11.1" evidence="2"/>
<sequence>MQPALFTLDILVARPSNISEKYARLPFTTRRNCVIDDYQISTESLGNGMNGTVYKCQHRITKQNCALKVLKDSDEARREVIMHRKACENCKYIVKILDIYENMFQSQRSLLIIMERMEGGELFTRIVERKVNPYTERDAARYISMLVQAVAHLHSMDMAHRDLKPENLLFTSKENDAILKLTDFGFAKEGNNELDPLITPCYTVYYVAPEVLSRAKYDKAELNSATDIQRRGDDVQLKIFGPEASRIAKKRAAKKRDAERKNE</sequence>
<evidence type="ECO:0000313" key="14">
    <source>
        <dbReference type="EMBL" id="CAF4060773.1"/>
    </source>
</evidence>
<evidence type="ECO:0000256" key="4">
    <source>
        <dbReference type="ARBA" id="ARBA00022553"/>
    </source>
</evidence>
<proteinExistence type="inferred from homology"/>
<dbReference type="Pfam" id="PF00069">
    <property type="entry name" value="Pkinase"/>
    <property type="match status" value="1"/>
</dbReference>
<evidence type="ECO:0000256" key="3">
    <source>
        <dbReference type="ARBA" id="ARBA00022527"/>
    </source>
</evidence>
<keyword evidence="5" id="KW-0808">Transferase</keyword>
<feature type="binding site" evidence="11">
    <location>
        <position position="68"/>
    </location>
    <ligand>
        <name>ATP</name>
        <dbReference type="ChEBI" id="CHEBI:30616"/>
    </ligand>
</feature>
<evidence type="ECO:0000256" key="12">
    <source>
        <dbReference type="RuleBase" id="RU000304"/>
    </source>
</evidence>
<dbReference type="FunFam" id="3.30.200.20:FF:000156">
    <property type="entry name" value="MAP kinase-activated protein kinase 3"/>
    <property type="match status" value="1"/>
</dbReference>
<dbReference type="EMBL" id="CAJOBD010006427">
    <property type="protein sequence ID" value="CAF4060773.1"/>
    <property type="molecule type" value="Genomic_DNA"/>
</dbReference>
<feature type="domain" description="Protein kinase" evidence="13">
    <location>
        <begin position="39"/>
        <end position="263"/>
    </location>
</feature>
<dbReference type="InterPro" id="IPR011009">
    <property type="entry name" value="Kinase-like_dom_sf"/>
</dbReference>
<accession>A0A819SRX2</accession>
<evidence type="ECO:0000256" key="1">
    <source>
        <dbReference type="ARBA" id="ARBA00006692"/>
    </source>
</evidence>
<comment type="catalytic activity">
    <reaction evidence="10">
        <text>L-seryl-[protein] + ATP = O-phospho-L-seryl-[protein] + ADP + H(+)</text>
        <dbReference type="Rhea" id="RHEA:17989"/>
        <dbReference type="Rhea" id="RHEA-COMP:9863"/>
        <dbReference type="Rhea" id="RHEA-COMP:11604"/>
        <dbReference type="ChEBI" id="CHEBI:15378"/>
        <dbReference type="ChEBI" id="CHEBI:29999"/>
        <dbReference type="ChEBI" id="CHEBI:30616"/>
        <dbReference type="ChEBI" id="CHEBI:83421"/>
        <dbReference type="ChEBI" id="CHEBI:456216"/>
        <dbReference type="EC" id="2.7.11.1"/>
    </reaction>
</comment>
<evidence type="ECO:0000256" key="5">
    <source>
        <dbReference type="ARBA" id="ARBA00022679"/>
    </source>
</evidence>
<evidence type="ECO:0000256" key="7">
    <source>
        <dbReference type="ARBA" id="ARBA00022777"/>
    </source>
</evidence>
<keyword evidence="3 12" id="KW-0723">Serine/threonine-protein kinase</keyword>
<dbReference type="PROSITE" id="PS00107">
    <property type="entry name" value="PROTEIN_KINASE_ATP"/>
    <property type="match status" value="1"/>
</dbReference>
<comment type="similarity">
    <text evidence="1">Belongs to the protein kinase superfamily. CAMK Ser/Thr protein kinase family.</text>
</comment>
<organism evidence="14 15">
    <name type="scientific">Rotaria sordida</name>
    <dbReference type="NCBI Taxonomy" id="392033"/>
    <lineage>
        <taxon>Eukaryota</taxon>
        <taxon>Metazoa</taxon>
        <taxon>Spiralia</taxon>
        <taxon>Gnathifera</taxon>
        <taxon>Rotifera</taxon>
        <taxon>Eurotatoria</taxon>
        <taxon>Bdelloidea</taxon>
        <taxon>Philodinida</taxon>
        <taxon>Philodinidae</taxon>
        <taxon>Rotaria</taxon>
    </lineage>
</organism>
<dbReference type="InterPro" id="IPR017441">
    <property type="entry name" value="Protein_kinase_ATP_BS"/>
</dbReference>
<dbReference type="GO" id="GO:0005524">
    <property type="term" value="F:ATP binding"/>
    <property type="evidence" value="ECO:0007669"/>
    <property type="project" value="UniProtKB-UniRule"/>
</dbReference>
<dbReference type="PANTHER" id="PTHR24347">
    <property type="entry name" value="SERINE/THREONINE-PROTEIN KINASE"/>
    <property type="match status" value="1"/>
</dbReference>
<name>A0A819SRX2_9BILA</name>
<evidence type="ECO:0000256" key="11">
    <source>
        <dbReference type="PROSITE-ProRule" id="PRU10141"/>
    </source>
</evidence>
<evidence type="ECO:0000256" key="2">
    <source>
        <dbReference type="ARBA" id="ARBA00012513"/>
    </source>
</evidence>
<dbReference type="Gene3D" id="3.30.200.20">
    <property type="entry name" value="Phosphorylase Kinase, domain 1"/>
    <property type="match status" value="1"/>
</dbReference>
<keyword evidence="8 11" id="KW-0067">ATP-binding</keyword>
<evidence type="ECO:0000259" key="13">
    <source>
        <dbReference type="PROSITE" id="PS50011"/>
    </source>
</evidence>
<dbReference type="AlphaFoldDB" id="A0A819SRX2"/>
<evidence type="ECO:0000313" key="15">
    <source>
        <dbReference type="Proteomes" id="UP000663836"/>
    </source>
</evidence>
<dbReference type="SMART" id="SM00220">
    <property type="entry name" value="S_TKc"/>
    <property type="match status" value="1"/>
</dbReference>
<reference evidence="14" key="1">
    <citation type="submission" date="2021-02" db="EMBL/GenBank/DDBJ databases">
        <authorList>
            <person name="Nowell W R."/>
        </authorList>
    </citation>
    <scope>NUCLEOTIDE SEQUENCE</scope>
</reference>
<comment type="caution">
    <text evidence="14">The sequence shown here is derived from an EMBL/GenBank/DDBJ whole genome shotgun (WGS) entry which is preliminary data.</text>
</comment>
<dbReference type="GO" id="GO:0004674">
    <property type="term" value="F:protein serine/threonine kinase activity"/>
    <property type="evidence" value="ECO:0007669"/>
    <property type="project" value="UniProtKB-KW"/>
</dbReference>
<gene>
    <name evidence="14" type="ORF">JBS370_LOCUS29578</name>
</gene>
<evidence type="ECO:0000256" key="9">
    <source>
        <dbReference type="ARBA" id="ARBA00047899"/>
    </source>
</evidence>
<dbReference type="InterPro" id="IPR008271">
    <property type="entry name" value="Ser/Thr_kinase_AS"/>
</dbReference>
<dbReference type="Gene3D" id="1.10.510.10">
    <property type="entry name" value="Transferase(Phosphotransferase) domain 1"/>
    <property type="match status" value="1"/>
</dbReference>